<dbReference type="InterPro" id="IPR050275">
    <property type="entry name" value="PGM_Phosphatase"/>
</dbReference>
<accession>A0ABR4YNI2</accession>
<dbReference type="InterPro" id="IPR029033">
    <property type="entry name" value="His_PPase_superfam"/>
</dbReference>
<protein>
    <submittedName>
        <fullName evidence="1">Histidine phosphatase</fullName>
    </submittedName>
</protein>
<gene>
    <name evidence="1" type="ORF">QQ44_26635</name>
</gene>
<dbReference type="InterPro" id="IPR013078">
    <property type="entry name" value="His_Pase_superF_clade-1"/>
</dbReference>
<evidence type="ECO:0000313" key="2">
    <source>
        <dbReference type="Proteomes" id="UP000031004"/>
    </source>
</evidence>
<organism evidence="1 2">
    <name type="scientific">Mycolicibacterium setense</name>
    <dbReference type="NCBI Taxonomy" id="431269"/>
    <lineage>
        <taxon>Bacteria</taxon>
        <taxon>Bacillati</taxon>
        <taxon>Actinomycetota</taxon>
        <taxon>Actinomycetes</taxon>
        <taxon>Mycobacteriales</taxon>
        <taxon>Mycobacteriaceae</taxon>
        <taxon>Mycolicibacterium</taxon>
    </lineage>
</organism>
<dbReference type="CDD" id="cd07067">
    <property type="entry name" value="HP_PGM_like"/>
    <property type="match status" value="1"/>
</dbReference>
<dbReference type="Gene3D" id="3.40.50.1240">
    <property type="entry name" value="Phosphoglycerate mutase-like"/>
    <property type="match status" value="1"/>
</dbReference>
<keyword evidence="2" id="KW-1185">Reference proteome</keyword>
<dbReference type="Proteomes" id="UP000031004">
    <property type="component" value="Unassembled WGS sequence"/>
</dbReference>
<name>A0ABR4YNI2_9MYCO</name>
<evidence type="ECO:0000313" key="1">
    <source>
        <dbReference type="EMBL" id="KHO20149.1"/>
    </source>
</evidence>
<dbReference type="Pfam" id="PF00300">
    <property type="entry name" value="His_Phos_1"/>
    <property type="match status" value="1"/>
</dbReference>
<dbReference type="PANTHER" id="PTHR48100:SF58">
    <property type="entry name" value="PE-PGRS FAMILY PROTEIN PE_PGRS11"/>
    <property type="match status" value="1"/>
</dbReference>
<dbReference type="SMART" id="SM00855">
    <property type="entry name" value="PGAM"/>
    <property type="match status" value="1"/>
</dbReference>
<dbReference type="EMBL" id="JTLZ01000012">
    <property type="protein sequence ID" value="KHO20149.1"/>
    <property type="molecule type" value="Genomic_DNA"/>
</dbReference>
<sequence length="238" mass="25265">MAGVRKLQALPLLSLSAAIVLVLATLLAPTAAAGGYRSITLTFVRHAQSAGNASGLIDSSTPGPPLTELGRTQAVASAQRLAPNHYDGIFASTMVRTQQTAQPMADTLAEPITVLPGLHEVEAGIYEGQPEASAVQTYFAAPEQWLRGDRNARIPGSIDGNEFDARFDEAVQQIYDSGDDDPVAYSHGAAIMLWVQMNVANPNPELLMRHPLDNTGYVVVKGNPTDGWTLTDWDGAGT</sequence>
<comment type="caution">
    <text evidence="1">The sequence shown here is derived from an EMBL/GenBank/DDBJ whole genome shotgun (WGS) entry which is preliminary data.</text>
</comment>
<reference evidence="1 2" key="1">
    <citation type="submission" date="2014-11" db="EMBL/GenBank/DDBJ databases">
        <title>Mycobacterium setense Manresensis Genome.</title>
        <authorList>
            <person name="Rech G."/>
            <person name="Sumoy L."/>
        </authorList>
    </citation>
    <scope>NUCLEOTIDE SEQUENCE [LARGE SCALE GENOMIC DNA]</scope>
    <source>
        <strain evidence="1 2">Manresensis</strain>
    </source>
</reference>
<dbReference type="SUPFAM" id="SSF53254">
    <property type="entry name" value="Phosphoglycerate mutase-like"/>
    <property type="match status" value="1"/>
</dbReference>
<dbReference type="PANTHER" id="PTHR48100">
    <property type="entry name" value="BROAD-SPECIFICITY PHOSPHATASE YOR283W-RELATED"/>
    <property type="match status" value="1"/>
</dbReference>
<proteinExistence type="predicted"/>